<protein>
    <submittedName>
        <fullName evidence="1">Uncharacterized protein</fullName>
    </submittedName>
</protein>
<evidence type="ECO:0000313" key="2">
    <source>
        <dbReference type="Proteomes" id="UP000622604"/>
    </source>
</evidence>
<organism evidence="1 2">
    <name type="scientific">Paraglaciecola chathamensis</name>
    <dbReference type="NCBI Taxonomy" id="368405"/>
    <lineage>
        <taxon>Bacteria</taxon>
        <taxon>Pseudomonadati</taxon>
        <taxon>Pseudomonadota</taxon>
        <taxon>Gammaproteobacteria</taxon>
        <taxon>Alteromonadales</taxon>
        <taxon>Alteromonadaceae</taxon>
        <taxon>Paraglaciecola</taxon>
    </lineage>
</organism>
<reference evidence="1" key="1">
    <citation type="journal article" date="2014" name="Int. J. Syst. Evol. Microbiol.">
        <title>Complete genome sequence of Corynebacterium casei LMG S-19264T (=DSM 44701T), isolated from a smear-ripened cheese.</title>
        <authorList>
            <consortium name="US DOE Joint Genome Institute (JGI-PGF)"/>
            <person name="Walter F."/>
            <person name="Albersmeier A."/>
            <person name="Kalinowski J."/>
            <person name="Ruckert C."/>
        </authorList>
    </citation>
    <scope>NUCLEOTIDE SEQUENCE</scope>
    <source>
        <strain evidence="1">KCTC 32337</strain>
    </source>
</reference>
<comment type="caution">
    <text evidence="1">The sequence shown here is derived from an EMBL/GenBank/DDBJ whole genome shotgun (WGS) entry which is preliminary data.</text>
</comment>
<dbReference type="EMBL" id="BMZC01000014">
    <property type="protein sequence ID" value="GGZ78019.1"/>
    <property type="molecule type" value="Genomic_DNA"/>
</dbReference>
<dbReference type="Proteomes" id="UP000622604">
    <property type="component" value="Unassembled WGS sequence"/>
</dbReference>
<accession>A0A8H9M5D8</accession>
<reference evidence="1" key="2">
    <citation type="submission" date="2020-09" db="EMBL/GenBank/DDBJ databases">
        <authorList>
            <person name="Sun Q."/>
            <person name="Kim S."/>
        </authorList>
    </citation>
    <scope>NUCLEOTIDE SEQUENCE</scope>
    <source>
        <strain evidence="1">KCTC 32337</strain>
    </source>
</reference>
<dbReference type="AlphaFoldDB" id="A0A8H9M5D8"/>
<evidence type="ECO:0000313" key="1">
    <source>
        <dbReference type="EMBL" id="GGZ78019.1"/>
    </source>
</evidence>
<sequence>MLLSKKLNRAFDIRGTIIDCPMPDATLDESIRSLSKSNPLFRQTTIYEEEGQVVGDRLIYKLHLPPPKAKG</sequence>
<gene>
    <name evidence="1" type="ORF">GCM10011274_40200</name>
</gene>
<name>A0A8H9M5D8_9ALTE</name>
<proteinExistence type="predicted"/>